<evidence type="ECO:0000313" key="3">
    <source>
        <dbReference type="Proteomes" id="UP001597110"/>
    </source>
</evidence>
<dbReference type="EMBL" id="JBHTIF010000005">
    <property type="protein sequence ID" value="MFD0727284.1"/>
    <property type="molecule type" value="Genomic_DNA"/>
</dbReference>
<sequence>MRPIPSVLLRCACLSSLIALSAAHAEDKVASQASNVRTEYAQVLRVQPVYQTLRAQAVEERCEPASEVGAAARLCRPVRVQKEFQRPVAYDVDYIHRGVTYRSRLPIDPGKRLRVRITVTPDIPPGERR</sequence>
<name>A0ABW2YGF8_9GAMM</name>
<feature type="chain" id="PRO_5047147529" evidence="1">
    <location>
        <begin position="26"/>
        <end position="129"/>
    </location>
</feature>
<protein>
    <submittedName>
        <fullName evidence="2">Uncharacterized protein</fullName>
    </submittedName>
</protein>
<keyword evidence="1" id="KW-0732">Signal</keyword>
<organism evidence="2 3">
    <name type="scientific">Lysobacter brunescens</name>
    <dbReference type="NCBI Taxonomy" id="262323"/>
    <lineage>
        <taxon>Bacteria</taxon>
        <taxon>Pseudomonadati</taxon>
        <taxon>Pseudomonadota</taxon>
        <taxon>Gammaproteobacteria</taxon>
        <taxon>Lysobacterales</taxon>
        <taxon>Lysobacteraceae</taxon>
        <taxon>Lysobacter</taxon>
    </lineage>
</organism>
<gene>
    <name evidence="2" type="ORF">ACFQ0E_16945</name>
</gene>
<feature type="signal peptide" evidence="1">
    <location>
        <begin position="1"/>
        <end position="25"/>
    </location>
</feature>
<keyword evidence="3" id="KW-1185">Reference proteome</keyword>
<proteinExistence type="predicted"/>
<dbReference type="RefSeq" id="WP_386825863.1">
    <property type="nucleotide sequence ID" value="NZ_JBHTIF010000005.1"/>
</dbReference>
<comment type="caution">
    <text evidence="2">The sequence shown here is derived from an EMBL/GenBank/DDBJ whole genome shotgun (WGS) entry which is preliminary data.</text>
</comment>
<evidence type="ECO:0000313" key="2">
    <source>
        <dbReference type="EMBL" id="MFD0727284.1"/>
    </source>
</evidence>
<accession>A0ABW2YGF8</accession>
<dbReference type="Proteomes" id="UP001597110">
    <property type="component" value="Unassembled WGS sequence"/>
</dbReference>
<reference evidence="3" key="1">
    <citation type="journal article" date="2019" name="Int. J. Syst. Evol. Microbiol.">
        <title>The Global Catalogue of Microorganisms (GCM) 10K type strain sequencing project: providing services to taxonomists for standard genome sequencing and annotation.</title>
        <authorList>
            <consortium name="The Broad Institute Genomics Platform"/>
            <consortium name="The Broad Institute Genome Sequencing Center for Infectious Disease"/>
            <person name="Wu L."/>
            <person name="Ma J."/>
        </authorList>
    </citation>
    <scope>NUCLEOTIDE SEQUENCE [LARGE SCALE GENOMIC DNA]</scope>
    <source>
        <strain evidence="3">CCUG 55585</strain>
    </source>
</reference>
<evidence type="ECO:0000256" key="1">
    <source>
        <dbReference type="SAM" id="SignalP"/>
    </source>
</evidence>